<evidence type="ECO:0000313" key="2">
    <source>
        <dbReference type="Proteomes" id="UP000092445"/>
    </source>
</evidence>
<organism evidence="1 2">
    <name type="scientific">Glossina pallidipes</name>
    <name type="common">Tsetse fly</name>
    <dbReference type="NCBI Taxonomy" id="7398"/>
    <lineage>
        <taxon>Eukaryota</taxon>
        <taxon>Metazoa</taxon>
        <taxon>Ecdysozoa</taxon>
        <taxon>Arthropoda</taxon>
        <taxon>Hexapoda</taxon>
        <taxon>Insecta</taxon>
        <taxon>Pterygota</taxon>
        <taxon>Neoptera</taxon>
        <taxon>Endopterygota</taxon>
        <taxon>Diptera</taxon>
        <taxon>Brachycera</taxon>
        <taxon>Muscomorpha</taxon>
        <taxon>Hippoboscoidea</taxon>
        <taxon>Glossinidae</taxon>
        <taxon>Glossina</taxon>
    </lineage>
</organism>
<dbReference type="VEuPathDB" id="VectorBase:GPAI032346"/>
<name>A0A1B0A2E0_GLOPL</name>
<reference evidence="1" key="2">
    <citation type="submission" date="2020-05" db="UniProtKB">
        <authorList>
            <consortium name="EnsemblMetazoa"/>
        </authorList>
    </citation>
    <scope>IDENTIFICATION</scope>
    <source>
        <strain evidence="1">IAEA</strain>
    </source>
</reference>
<dbReference type="AlphaFoldDB" id="A0A1B0A2E0"/>
<proteinExistence type="predicted"/>
<dbReference type="EnsemblMetazoa" id="GPAI032346-RA">
    <property type="protein sequence ID" value="GPAI032346-PA"/>
    <property type="gene ID" value="GPAI032346"/>
</dbReference>
<dbReference type="Proteomes" id="UP000092445">
    <property type="component" value="Unassembled WGS sequence"/>
</dbReference>
<sequence length="130" mass="14959">MSNTVRRCTSNCKIRDTCLPNELSIYTHLRVRMRTCCIKRSSRKSYGNVSIHSASKRMQFCADFWTPAGSRSWNDKRIRIIQPKNSTGSRSWNDKRYKKRSAGRVSAVAAHVEFLIGVEEHFAIGLCYPN</sequence>
<keyword evidence="2" id="KW-1185">Reference proteome</keyword>
<accession>A0A1B0A2E0</accession>
<protein>
    <submittedName>
        <fullName evidence="1">Uncharacterized protein</fullName>
    </submittedName>
</protein>
<reference evidence="2" key="1">
    <citation type="submission" date="2014-03" db="EMBL/GenBank/DDBJ databases">
        <authorList>
            <person name="Aksoy S."/>
            <person name="Warren W."/>
            <person name="Wilson R.K."/>
        </authorList>
    </citation>
    <scope>NUCLEOTIDE SEQUENCE [LARGE SCALE GENOMIC DNA]</scope>
    <source>
        <strain evidence="2">IAEA</strain>
    </source>
</reference>
<evidence type="ECO:0000313" key="1">
    <source>
        <dbReference type="EnsemblMetazoa" id="GPAI032346-PA"/>
    </source>
</evidence>